<comment type="caution">
    <text evidence="6">The sequence shown here is derived from an EMBL/GenBank/DDBJ whole genome shotgun (WGS) entry which is preliminary data.</text>
</comment>
<dbReference type="CDD" id="cd17324">
    <property type="entry name" value="MFS_NepI_like"/>
    <property type="match status" value="1"/>
</dbReference>
<feature type="transmembrane region" description="Helical" evidence="4">
    <location>
        <begin position="12"/>
        <end position="34"/>
    </location>
</feature>
<dbReference type="GO" id="GO:0022857">
    <property type="term" value="F:transmembrane transporter activity"/>
    <property type="evidence" value="ECO:0007669"/>
    <property type="project" value="InterPro"/>
</dbReference>
<sequence>MLALIGASFGHAGSSLGVIAMCTQIGYACGLVLFGPLGDRMEPRRLIGMLVLANIASLLLCASAPNFAVLLAASVAIGLTAITAQIIIPTVSGLVPVQQRGKAVGSLMSGLFAGQLFARLVAGIVGAHAGWRPMYGLAVALEVILLLIVRATLPATQPHMAHQAGPETLPYGQLIRSMARLVRNEPLLREACASGFLLFAAFSALWGSLAFLLARPPYRYGSDVAGLFGLFSLLGMLASPTIGKWTDRYGGRRVVAAGALAVACAFALIAGAAFHLAWLLAGIVVLDFGSRASLVANQSRLLTIASAARSRLNTVFMSCYFAGGACGSSLGAVAAGRYGWQGLAGVGVAAACGALVVLGIGAQRVMRRRLEADQHVAGELR</sequence>
<evidence type="ECO:0000256" key="3">
    <source>
        <dbReference type="ARBA" id="ARBA00023136"/>
    </source>
</evidence>
<keyword evidence="3 4" id="KW-0472">Membrane</keyword>
<feature type="transmembrane region" description="Helical" evidence="4">
    <location>
        <begin position="254"/>
        <end position="270"/>
    </location>
</feature>
<organism evidence="6 7">
    <name type="scientific">Trinickia fusca</name>
    <dbReference type="NCBI Taxonomy" id="2419777"/>
    <lineage>
        <taxon>Bacteria</taxon>
        <taxon>Pseudomonadati</taxon>
        <taxon>Pseudomonadota</taxon>
        <taxon>Betaproteobacteria</taxon>
        <taxon>Burkholderiales</taxon>
        <taxon>Burkholderiaceae</taxon>
        <taxon>Trinickia</taxon>
    </lineage>
</organism>
<feature type="domain" description="Major facilitator superfamily (MFS) profile" evidence="5">
    <location>
        <begin position="1"/>
        <end position="371"/>
    </location>
</feature>
<evidence type="ECO:0000313" key="7">
    <source>
        <dbReference type="Proteomes" id="UP000280434"/>
    </source>
</evidence>
<dbReference type="PROSITE" id="PS50850">
    <property type="entry name" value="MFS"/>
    <property type="match status" value="1"/>
</dbReference>
<dbReference type="InterPro" id="IPR011701">
    <property type="entry name" value="MFS"/>
</dbReference>
<dbReference type="OrthoDB" id="9815356at2"/>
<feature type="transmembrane region" description="Helical" evidence="4">
    <location>
        <begin position="187"/>
        <end position="212"/>
    </location>
</feature>
<proteinExistence type="predicted"/>
<keyword evidence="7" id="KW-1185">Reference proteome</keyword>
<feature type="transmembrane region" description="Helical" evidence="4">
    <location>
        <begin position="71"/>
        <end position="95"/>
    </location>
</feature>
<gene>
    <name evidence="6" type="ORF">D7S89_03660</name>
</gene>
<dbReference type="SUPFAM" id="SSF103473">
    <property type="entry name" value="MFS general substrate transporter"/>
    <property type="match status" value="1"/>
</dbReference>
<dbReference type="AlphaFoldDB" id="A0A494XQE5"/>
<dbReference type="Gene3D" id="1.20.1250.20">
    <property type="entry name" value="MFS general substrate transporter like domains"/>
    <property type="match status" value="1"/>
</dbReference>
<evidence type="ECO:0000256" key="2">
    <source>
        <dbReference type="ARBA" id="ARBA00022989"/>
    </source>
</evidence>
<keyword evidence="2 4" id="KW-1133">Transmembrane helix</keyword>
<evidence type="ECO:0000313" key="6">
    <source>
        <dbReference type="EMBL" id="RKP52855.1"/>
    </source>
</evidence>
<dbReference type="EMBL" id="RBZV01000001">
    <property type="protein sequence ID" value="RKP52855.1"/>
    <property type="molecule type" value="Genomic_DNA"/>
</dbReference>
<dbReference type="Pfam" id="PF07690">
    <property type="entry name" value="MFS_1"/>
    <property type="match status" value="2"/>
</dbReference>
<evidence type="ECO:0000256" key="4">
    <source>
        <dbReference type="SAM" id="Phobius"/>
    </source>
</evidence>
<feature type="transmembrane region" description="Helical" evidence="4">
    <location>
        <begin position="340"/>
        <end position="360"/>
    </location>
</feature>
<protein>
    <submittedName>
        <fullName evidence="6">MFS transporter</fullName>
    </submittedName>
</protein>
<reference evidence="6 7" key="1">
    <citation type="submission" date="2018-10" db="EMBL/GenBank/DDBJ databases">
        <title>Paraburkholderia sp. 7MK8-2, isolated from soil.</title>
        <authorList>
            <person name="Gao Z.-H."/>
            <person name="Qiu L.-H."/>
        </authorList>
    </citation>
    <scope>NUCLEOTIDE SEQUENCE [LARGE SCALE GENOMIC DNA]</scope>
    <source>
        <strain evidence="6 7">7MK8-2</strain>
    </source>
</reference>
<feature type="transmembrane region" description="Helical" evidence="4">
    <location>
        <begin position="107"/>
        <end position="128"/>
    </location>
</feature>
<dbReference type="PANTHER" id="PTHR42910">
    <property type="entry name" value="TRANSPORTER SCO4007-RELATED"/>
    <property type="match status" value="1"/>
</dbReference>
<dbReference type="InterPro" id="IPR020846">
    <property type="entry name" value="MFS_dom"/>
</dbReference>
<evidence type="ECO:0000259" key="5">
    <source>
        <dbReference type="PROSITE" id="PS50850"/>
    </source>
</evidence>
<evidence type="ECO:0000256" key="1">
    <source>
        <dbReference type="ARBA" id="ARBA00022692"/>
    </source>
</evidence>
<dbReference type="Proteomes" id="UP000280434">
    <property type="component" value="Unassembled WGS sequence"/>
</dbReference>
<dbReference type="PANTHER" id="PTHR42910:SF1">
    <property type="entry name" value="MAJOR FACILITATOR SUPERFAMILY (MFS) PROFILE DOMAIN-CONTAINING PROTEIN"/>
    <property type="match status" value="1"/>
</dbReference>
<feature type="transmembrane region" description="Helical" evidence="4">
    <location>
        <begin position="46"/>
        <end position="65"/>
    </location>
</feature>
<accession>A0A494XQE5</accession>
<dbReference type="InterPro" id="IPR036259">
    <property type="entry name" value="MFS_trans_sf"/>
</dbReference>
<name>A0A494XQE5_9BURK</name>
<feature type="transmembrane region" description="Helical" evidence="4">
    <location>
        <begin position="134"/>
        <end position="153"/>
    </location>
</feature>
<feature type="transmembrane region" description="Helical" evidence="4">
    <location>
        <begin position="224"/>
        <end position="242"/>
    </location>
</feature>
<keyword evidence="1 4" id="KW-0812">Transmembrane</keyword>